<reference evidence="1" key="1">
    <citation type="submission" date="2023-03" db="EMBL/GenBank/DDBJ databases">
        <title>Massive genome expansion in bonnet fungi (Mycena s.s.) driven by repeated elements and novel gene families across ecological guilds.</title>
        <authorList>
            <consortium name="Lawrence Berkeley National Laboratory"/>
            <person name="Harder C.B."/>
            <person name="Miyauchi S."/>
            <person name="Viragh M."/>
            <person name="Kuo A."/>
            <person name="Thoen E."/>
            <person name="Andreopoulos B."/>
            <person name="Lu D."/>
            <person name="Skrede I."/>
            <person name="Drula E."/>
            <person name="Henrissat B."/>
            <person name="Morin E."/>
            <person name="Kohler A."/>
            <person name="Barry K."/>
            <person name="LaButti K."/>
            <person name="Morin E."/>
            <person name="Salamov A."/>
            <person name="Lipzen A."/>
            <person name="Mereny Z."/>
            <person name="Hegedus B."/>
            <person name="Baldrian P."/>
            <person name="Stursova M."/>
            <person name="Weitz H."/>
            <person name="Taylor A."/>
            <person name="Grigoriev I.V."/>
            <person name="Nagy L.G."/>
            <person name="Martin F."/>
            <person name="Kauserud H."/>
        </authorList>
    </citation>
    <scope>NUCLEOTIDE SEQUENCE</scope>
    <source>
        <strain evidence="1">CBHHK182m</strain>
    </source>
</reference>
<gene>
    <name evidence="1" type="ORF">B0H16DRAFT_455842</name>
</gene>
<comment type="caution">
    <text evidence="1">The sequence shown here is derived from an EMBL/GenBank/DDBJ whole genome shotgun (WGS) entry which is preliminary data.</text>
</comment>
<dbReference type="EMBL" id="JARKIB010000029">
    <property type="protein sequence ID" value="KAJ7763885.1"/>
    <property type="molecule type" value="Genomic_DNA"/>
</dbReference>
<keyword evidence="2" id="KW-1185">Reference proteome</keyword>
<evidence type="ECO:0000313" key="1">
    <source>
        <dbReference type="EMBL" id="KAJ7763885.1"/>
    </source>
</evidence>
<dbReference type="AlphaFoldDB" id="A0AAD7NJV0"/>
<accession>A0AAD7NJV0</accession>
<organism evidence="1 2">
    <name type="scientific">Mycena metata</name>
    <dbReference type="NCBI Taxonomy" id="1033252"/>
    <lineage>
        <taxon>Eukaryota</taxon>
        <taxon>Fungi</taxon>
        <taxon>Dikarya</taxon>
        <taxon>Basidiomycota</taxon>
        <taxon>Agaricomycotina</taxon>
        <taxon>Agaricomycetes</taxon>
        <taxon>Agaricomycetidae</taxon>
        <taxon>Agaricales</taxon>
        <taxon>Marasmiineae</taxon>
        <taxon>Mycenaceae</taxon>
        <taxon>Mycena</taxon>
    </lineage>
</organism>
<dbReference type="Proteomes" id="UP001215598">
    <property type="component" value="Unassembled WGS sequence"/>
</dbReference>
<proteinExistence type="predicted"/>
<evidence type="ECO:0000313" key="2">
    <source>
        <dbReference type="Proteomes" id="UP001215598"/>
    </source>
</evidence>
<name>A0AAD7NJV0_9AGAR</name>
<protein>
    <submittedName>
        <fullName evidence="1">Uncharacterized protein</fullName>
    </submittedName>
</protein>
<sequence>MQIFAVVCTRGVHCPAPSWRSRCAVVVSTALSASISTFYISAHRLRQPLSACVHFACSPWSVVGRCSREFHHRHTRSPCTRGLGDCGMLFVCVPDGVCGAGLCAGANSKVAIFWVKAMGRQSRRVGLRQCVPLRLSLLATTDLRYLRIPSASFLCPRRELEL</sequence>